<dbReference type="InterPro" id="IPR048454">
    <property type="entry name" value="YetF_N"/>
</dbReference>
<dbReference type="EMBL" id="LGTK01000030">
    <property type="protein sequence ID" value="KPH74543.1"/>
    <property type="molecule type" value="Genomic_DNA"/>
</dbReference>
<sequence length="68" mass="7502">MHDVLEVILRSIGAFCLLLIRAKILGKQTISKMTTFDFVASISLGAIAKDINKDDAALCKTFCKEKWG</sequence>
<gene>
    <name evidence="2" type="ORF">AFL42_09985</name>
</gene>
<protein>
    <recommendedName>
        <fullName evidence="1">YetF-like N-terminal transmembrane domain-containing protein</fullName>
    </recommendedName>
</protein>
<dbReference type="PANTHER" id="PTHR34582:SF7">
    <property type="entry name" value="UPF0702 TRANSMEMBRANE PROTEIN YDFS"/>
    <property type="match status" value="1"/>
</dbReference>
<accession>A0ABR5MIV9</accession>
<dbReference type="Proteomes" id="UP000037854">
    <property type="component" value="Unassembled WGS sequence"/>
</dbReference>
<name>A0ABR5MIV9_9BACI</name>
<feature type="domain" description="YetF-like N-terminal transmembrane" evidence="1">
    <location>
        <begin position="5"/>
        <end position="50"/>
    </location>
</feature>
<keyword evidence="3" id="KW-1185">Reference proteome</keyword>
<evidence type="ECO:0000259" key="1">
    <source>
        <dbReference type="Pfam" id="PF20730"/>
    </source>
</evidence>
<evidence type="ECO:0000313" key="2">
    <source>
        <dbReference type="EMBL" id="KPH74543.1"/>
    </source>
</evidence>
<dbReference type="PANTHER" id="PTHR34582">
    <property type="entry name" value="UPF0702 TRANSMEMBRANE PROTEIN YCAP"/>
    <property type="match status" value="1"/>
</dbReference>
<dbReference type="Pfam" id="PF20730">
    <property type="entry name" value="YetF_N"/>
    <property type="match status" value="1"/>
</dbReference>
<comment type="caution">
    <text evidence="2">The sequence shown here is derived from an EMBL/GenBank/DDBJ whole genome shotgun (WGS) entry which is preliminary data.</text>
</comment>
<evidence type="ECO:0000313" key="3">
    <source>
        <dbReference type="Proteomes" id="UP000037854"/>
    </source>
</evidence>
<reference evidence="2 3" key="1">
    <citation type="submission" date="2015-07" db="EMBL/GenBank/DDBJ databases">
        <title>High-quality draft genome sequence of Oceanobacillus caeni HM6, a bacillus isolated from a human feces.</title>
        <authorList>
            <person name="Kumar J."/>
            <person name="Verma M.K."/>
            <person name="Pandey R."/>
            <person name="Bhambi M."/>
            <person name="Chauhan N."/>
        </authorList>
    </citation>
    <scope>NUCLEOTIDE SEQUENCE [LARGE SCALE GENOMIC DNA]</scope>
    <source>
        <strain evidence="2 3">HM6</strain>
    </source>
</reference>
<proteinExistence type="predicted"/>
<organism evidence="2 3">
    <name type="scientific">Oceanobacillus caeni</name>
    <dbReference type="NCBI Taxonomy" id="405946"/>
    <lineage>
        <taxon>Bacteria</taxon>
        <taxon>Bacillati</taxon>
        <taxon>Bacillota</taxon>
        <taxon>Bacilli</taxon>
        <taxon>Bacillales</taxon>
        <taxon>Bacillaceae</taxon>
        <taxon>Oceanobacillus</taxon>
    </lineage>
</organism>